<dbReference type="InterPro" id="IPR025302">
    <property type="entry name" value="DrrA1/2-like_C"/>
</dbReference>
<accession>A0ABQ4NE37</accession>
<organism evidence="7 8">
    <name type="scientific">Paenibacillus cisolokensis</name>
    <dbReference type="NCBI Taxonomy" id="1658519"/>
    <lineage>
        <taxon>Bacteria</taxon>
        <taxon>Bacillati</taxon>
        <taxon>Bacillota</taxon>
        <taxon>Bacilli</taxon>
        <taxon>Bacillales</taxon>
        <taxon>Paenibacillaceae</taxon>
        <taxon>Paenibacillus</taxon>
    </lineage>
</organism>
<dbReference type="GO" id="GO:0005524">
    <property type="term" value="F:ATP binding"/>
    <property type="evidence" value="ECO:0007669"/>
    <property type="project" value="UniProtKB-KW"/>
</dbReference>
<dbReference type="SMART" id="SM00382">
    <property type="entry name" value="AAA"/>
    <property type="match status" value="1"/>
</dbReference>
<dbReference type="InterPro" id="IPR027417">
    <property type="entry name" value="P-loop_NTPase"/>
</dbReference>
<evidence type="ECO:0000256" key="3">
    <source>
        <dbReference type="ARBA" id="ARBA00022741"/>
    </source>
</evidence>
<evidence type="ECO:0000256" key="1">
    <source>
        <dbReference type="ARBA" id="ARBA00004413"/>
    </source>
</evidence>
<feature type="domain" description="ABC transporter" evidence="6">
    <location>
        <begin position="2"/>
        <end position="233"/>
    </location>
</feature>
<dbReference type="Pfam" id="PF13732">
    <property type="entry name" value="DrrA1-3_C"/>
    <property type="match status" value="1"/>
</dbReference>
<dbReference type="InterPro" id="IPR005894">
    <property type="entry name" value="DrrA"/>
</dbReference>
<keyword evidence="4 7" id="KW-0067">ATP-binding</keyword>
<keyword evidence="8" id="KW-1185">Reference proteome</keyword>
<name>A0ABQ4NE37_9BACL</name>
<evidence type="ECO:0000256" key="5">
    <source>
        <dbReference type="ARBA" id="ARBA00049985"/>
    </source>
</evidence>
<dbReference type="PANTHER" id="PTHR43582">
    <property type="entry name" value="LINEARMYCIN RESISTANCE ATP-BINDING PROTEIN LNRL"/>
    <property type="match status" value="1"/>
</dbReference>
<evidence type="ECO:0000256" key="4">
    <source>
        <dbReference type="ARBA" id="ARBA00022840"/>
    </source>
</evidence>
<dbReference type="PANTHER" id="PTHR43582:SF2">
    <property type="entry name" value="LINEARMYCIN RESISTANCE ATP-BINDING PROTEIN LNRL"/>
    <property type="match status" value="1"/>
</dbReference>
<comment type="subcellular location">
    <subcellularLocation>
        <location evidence="1">Cell membrane</location>
        <topology evidence="1">Peripheral membrane protein</topology>
        <orientation evidence="1">Cytoplasmic side</orientation>
    </subcellularLocation>
</comment>
<dbReference type="RefSeq" id="WP_213531050.1">
    <property type="nucleotide sequence ID" value="NZ_BOVJ01000185.1"/>
</dbReference>
<evidence type="ECO:0000313" key="8">
    <source>
        <dbReference type="Proteomes" id="UP000680304"/>
    </source>
</evidence>
<keyword evidence="3" id="KW-0547">Nucleotide-binding</keyword>
<gene>
    <name evidence="7" type="ORF">PACILC2_50650</name>
</gene>
<dbReference type="InterPro" id="IPR003439">
    <property type="entry name" value="ABC_transporter-like_ATP-bd"/>
</dbReference>
<dbReference type="Pfam" id="PF00005">
    <property type="entry name" value="ABC_tran"/>
    <property type="match status" value="1"/>
</dbReference>
<dbReference type="InterPro" id="IPR003593">
    <property type="entry name" value="AAA+_ATPase"/>
</dbReference>
<protein>
    <submittedName>
        <fullName evidence="7">ABC transporter ATP-binding protein</fullName>
    </submittedName>
</protein>
<keyword evidence="2" id="KW-0813">Transport</keyword>
<dbReference type="InterPro" id="IPR017871">
    <property type="entry name" value="ABC_transporter-like_CS"/>
</dbReference>
<dbReference type="PROSITE" id="PS00211">
    <property type="entry name" value="ABC_TRANSPORTER_1"/>
    <property type="match status" value="1"/>
</dbReference>
<dbReference type="PROSITE" id="PS50893">
    <property type="entry name" value="ABC_TRANSPORTER_2"/>
    <property type="match status" value="1"/>
</dbReference>
<evidence type="ECO:0000313" key="7">
    <source>
        <dbReference type="EMBL" id="GIQ66497.1"/>
    </source>
</evidence>
<sequence>MLETTELVKRFKGTYAVQGVSLYLDKGESVGLLGPNGAGKSTTISMISSLIKPTSGDVLLYGNSVVKNPAAIRKVLGVVPQEIALYEELTAYENLKFFGRIYKLKGKELELRIQEVLDMVGLRERQKELVRTYSGGMKRRINIAAALLHEPEIVIMDEPTVGIDPQSRNHILDTVRLLNREKGTTVLYTSHYMEEVEQLCSRMYIMDHGKVIASGSKQELKRILTGEDILHLQLDGPGAGMAGELRMLDAVLQVEETENGLKLIVAKQSRILSQVVQIAERHQVEILRVHVHTPSLEDVFLHLTGRTLRD</sequence>
<dbReference type="Proteomes" id="UP000680304">
    <property type="component" value="Unassembled WGS sequence"/>
</dbReference>
<dbReference type="NCBIfam" id="TIGR01188">
    <property type="entry name" value="drrA"/>
    <property type="match status" value="1"/>
</dbReference>
<evidence type="ECO:0000256" key="2">
    <source>
        <dbReference type="ARBA" id="ARBA00022448"/>
    </source>
</evidence>
<dbReference type="Gene3D" id="3.40.50.300">
    <property type="entry name" value="P-loop containing nucleotide triphosphate hydrolases"/>
    <property type="match status" value="1"/>
</dbReference>
<comment type="caution">
    <text evidence="7">The sequence shown here is derived from an EMBL/GenBank/DDBJ whole genome shotgun (WGS) entry which is preliminary data.</text>
</comment>
<dbReference type="SUPFAM" id="SSF52540">
    <property type="entry name" value="P-loop containing nucleoside triphosphate hydrolases"/>
    <property type="match status" value="1"/>
</dbReference>
<evidence type="ECO:0000259" key="6">
    <source>
        <dbReference type="PROSITE" id="PS50893"/>
    </source>
</evidence>
<dbReference type="EMBL" id="BOVJ01000185">
    <property type="protein sequence ID" value="GIQ66497.1"/>
    <property type="molecule type" value="Genomic_DNA"/>
</dbReference>
<proteinExistence type="inferred from homology"/>
<comment type="similarity">
    <text evidence="5">Belongs to the ABC transporter superfamily. Drug exporter-1 (DrugE1) (TC 3.A.1.105) family.</text>
</comment>
<reference evidence="7 8" key="1">
    <citation type="submission" date="2021-04" db="EMBL/GenBank/DDBJ databases">
        <title>Draft genome sequence of Paenibacillus cisolokensis, LC2-13A.</title>
        <authorList>
            <person name="Uke A."/>
            <person name="Chhe C."/>
            <person name="Baramee S."/>
            <person name="Kosugi A."/>
        </authorList>
    </citation>
    <scope>NUCLEOTIDE SEQUENCE [LARGE SCALE GENOMIC DNA]</scope>
    <source>
        <strain evidence="7 8">LC2-13A</strain>
    </source>
</reference>